<dbReference type="EMBL" id="LNIX01000002">
    <property type="protein sequence ID" value="OXA59955.1"/>
    <property type="molecule type" value="Genomic_DNA"/>
</dbReference>
<name>A0A226EQP6_FOLCA</name>
<dbReference type="InterPro" id="IPR044925">
    <property type="entry name" value="His-Me_finger_sf"/>
</dbReference>
<dbReference type="InterPro" id="IPR044929">
    <property type="entry name" value="DNA/RNA_non-sp_Endonuclease_sf"/>
</dbReference>
<comment type="similarity">
    <text evidence="1">Belongs to the DNA/RNA non-specific endonuclease family.</text>
</comment>
<dbReference type="InterPro" id="IPR040255">
    <property type="entry name" value="Non-specific_endonuclease"/>
</dbReference>
<dbReference type="GO" id="GO:0016787">
    <property type="term" value="F:hydrolase activity"/>
    <property type="evidence" value="ECO:0007669"/>
    <property type="project" value="InterPro"/>
</dbReference>
<evidence type="ECO:0000256" key="2">
    <source>
        <dbReference type="ARBA" id="ARBA00022722"/>
    </source>
</evidence>
<feature type="signal peptide" evidence="6">
    <location>
        <begin position="1"/>
        <end position="17"/>
    </location>
</feature>
<dbReference type="PANTHER" id="PTHR13966:SF5">
    <property type="entry name" value="ENDONUCLEASE G, MITOCHONDRIAL"/>
    <property type="match status" value="1"/>
</dbReference>
<feature type="binding site" evidence="5">
    <location>
        <position position="160"/>
    </location>
    <ligand>
        <name>Mg(2+)</name>
        <dbReference type="ChEBI" id="CHEBI:18420"/>
        <note>catalytic</note>
    </ligand>
</feature>
<keyword evidence="3 8" id="KW-0378">Hydrolase</keyword>
<dbReference type="InterPro" id="IPR001604">
    <property type="entry name" value="Endo_G_ENPP1-like_dom"/>
</dbReference>
<gene>
    <name evidence="8" type="ORF">Fcan01_05551</name>
</gene>
<dbReference type="Gene3D" id="3.40.570.10">
    <property type="entry name" value="Extracellular Endonuclease, subunit A"/>
    <property type="match status" value="1"/>
</dbReference>
<keyword evidence="6" id="KW-0732">Signal</keyword>
<proteinExistence type="inferred from homology"/>
<feature type="chain" id="PRO_5013257233" evidence="6">
    <location>
        <begin position="18"/>
        <end position="312"/>
    </location>
</feature>
<dbReference type="GO" id="GO:0003676">
    <property type="term" value="F:nucleic acid binding"/>
    <property type="evidence" value="ECO:0007669"/>
    <property type="project" value="InterPro"/>
</dbReference>
<sequence length="312" mass="34219">MFSEIILTAGLIVTAFGLTTIDTTCPLPDTNGINTFVIPANSSIGKINLLLIKYDQARKLPFSSTVLHDQLNTLKDITRASVSEPFGPLNQTCSSLAVPTFQFNCTGGISMTDAQKVKATPRYTWDRGHLTPANPMRFSEDALNKTFVCVNLAAQDSWTNQNAWMNIEVFTENKLKATNGYVMTGLCSANNTVDGPTTYKGYIIPQCFWKLACYKDKLTKVSKVVGYIGENTIVNFSDLVAQKDRNATTFTPRSQSEILARLTKPELVAQGWTDAEANLLPGRQVASTDIPTASECIAATTISTETFTEWKL</sequence>
<feature type="domain" description="DNA/RNA non-specific endonuclease/pyrophosphatase/phosphodiesterase" evidence="7">
    <location>
        <begin position="119"/>
        <end position="234"/>
    </location>
</feature>
<protein>
    <submittedName>
        <fullName evidence="8">Endonuclease G, mitochondrial</fullName>
    </submittedName>
</protein>
<evidence type="ECO:0000313" key="8">
    <source>
        <dbReference type="EMBL" id="OXA59955.1"/>
    </source>
</evidence>
<reference evidence="8 9" key="1">
    <citation type="submission" date="2015-12" db="EMBL/GenBank/DDBJ databases">
        <title>The genome of Folsomia candida.</title>
        <authorList>
            <person name="Faddeeva A."/>
            <person name="Derks M.F."/>
            <person name="Anvar Y."/>
            <person name="Smit S."/>
            <person name="Van Straalen N."/>
            <person name="Roelofs D."/>
        </authorList>
    </citation>
    <scope>NUCLEOTIDE SEQUENCE [LARGE SCALE GENOMIC DNA]</scope>
    <source>
        <strain evidence="8 9">VU population</strain>
        <tissue evidence="8">Whole body</tissue>
    </source>
</reference>
<accession>A0A226EQP6</accession>
<dbReference type="PANTHER" id="PTHR13966">
    <property type="entry name" value="ENDONUCLEASE RELATED"/>
    <property type="match status" value="1"/>
</dbReference>
<dbReference type="Pfam" id="PF01223">
    <property type="entry name" value="Endonuclease_NS"/>
    <property type="match status" value="1"/>
</dbReference>
<dbReference type="AlphaFoldDB" id="A0A226EQP6"/>
<evidence type="ECO:0000259" key="7">
    <source>
        <dbReference type="Pfam" id="PF01223"/>
    </source>
</evidence>
<keyword evidence="5" id="KW-0479">Metal-binding</keyword>
<evidence type="ECO:0000313" key="9">
    <source>
        <dbReference type="Proteomes" id="UP000198287"/>
    </source>
</evidence>
<dbReference type="OrthoDB" id="8273525at2759"/>
<feature type="active site" description="Proton acceptor" evidence="4">
    <location>
        <position position="129"/>
    </location>
</feature>
<evidence type="ECO:0000256" key="3">
    <source>
        <dbReference type="ARBA" id="ARBA00022759"/>
    </source>
</evidence>
<evidence type="ECO:0000256" key="4">
    <source>
        <dbReference type="PIRSR" id="PIRSR640255-1"/>
    </source>
</evidence>
<dbReference type="Proteomes" id="UP000198287">
    <property type="component" value="Unassembled WGS sequence"/>
</dbReference>
<dbReference type="GO" id="GO:0004519">
    <property type="term" value="F:endonuclease activity"/>
    <property type="evidence" value="ECO:0007669"/>
    <property type="project" value="UniProtKB-KW"/>
</dbReference>
<dbReference type="GO" id="GO:0046872">
    <property type="term" value="F:metal ion binding"/>
    <property type="evidence" value="ECO:0007669"/>
    <property type="project" value="UniProtKB-KW"/>
</dbReference>
<evidence type="ECO:0000256" key="5">
    <source>
        <dbReference type="PIRSR" id="PIRSR640255-2"/>
    </source>
</evidence>
<evidence type="ECO:0000256" key="6">
    <source>
        <dbReference type="SAM" id="SignalP"/>
    </source>
</evidence>
<keyword evidence="3 8" id="KW-0255">Endonuclease</keyword>
<keyword evidence="2" id="KW-0540">Nuclease</keyword>
<keyword evidence="9" id="KW-1185">Reference proteome</keyword>
<organism evidence="8 9">
    <name type="scientific">Folsomia candida</name>
    <name type="common">Springtail</name>
    <dbReference type="NCBI Taxonomy" id="158441"/>
    <lineage>
        <taxon>Eukaryota</taxon>
        <taxon>Metazoa</taxon>
        <taxon>Ecdysozoa</taxon>
        <taxon>Arthropoda</taxon>
        <taxon>Hexapoda</taxon>
        <taxon>Collembola</taxon>
        <taxon>Entomobryomorpha</taxon>
        <taxon>Isotomoidea</taxon>
        <taxon>Isotomidae</taxon>
        <taxon>Proisotominae</taxon>
        <taxon>Folsomia</taxon>
    </lineage>
</organism>
<evidence type="ECO:0000256" key="1">
    <source>
        <dbReference type="ARBA" id="ARBA00010052"/>
    </source>
</evidence>
<dbReference type="SUPFAM" id="SSF54060">
    <property type="entry name" value="His-Me finger endonucleases"/>
    <property type="match status" value="1"/>
</dbReference>
<comment type="caution">
    <text evidence="8">The sequence shown here is derived from an EMBL/GenBank/DDBJ whole genome shotgun (WGS) entry which is preliminary data.</text>
</comment>